<reference evidence="2" key="1">
    <citation type="journal article" date="2020" name="New Phytol.">
        <title>Comparative genomics reveals dynamic genome evolution in host specialist ectomycorrhizal fungi.</title>
        <authorList>
            <person name="Lofgren L.A."/>
            <person name="Nguyen N.H."/>
            <person name="Vilgalys R."/>
            <person name="Ruytinx J."/>
            <person name="Liao H.L."/>
            <person name="Branco S."/>
            <person name="Kuo A."/>
            <person name="LaButti K."/>
            <person name="Lipzen A."/>
            <person name="Andreopoulos W."/>
            <person name="Pangilinan J."/>
            <person name="Riley R."/>
            <person name="Hundley H."/>
            <person name="Na H."/>
            <person name="Barry K."/>
            <person name="Grigoriev I.V."/>
            <person name="Stajich J.E."/>
            <person name="Kennedy P.G."/>
        </authorList>
    </citation>
    <scope>NUCLEOTIDE SEQUENCE</scope>
    <source>
        <strain evidence="2">FC423</strain>
    </source>
</reference>
<evidence type="ECO:0000256" key="1">
    <source>
        <dbReference type="SAM" id="MobiDB-lite"/>
    </source>
</evidence>
<gene>
    <name evidence="2" type="ORF">F5147DRAFT_638370</name>
</gene>
<organism evidence="2 3">
    <name type="scientific">Suillus discolor</name>
    <dbReference type="NCBI Taxonomy" id="1912936"/>
    <lineage>
        <taxon>Eukaryota</taxon>
        <taxon>Fungi</taxon>
        <taxon>Dikarya</taxon>
        <taxon>Basidiomycota</taxon>
        <taxon>Agaricomycotina</taxon>
        <taxon>Agaricomycetes</taxon>
        <taxon>Agaricomycetidae</taxon>
        <taxon>Boletales</taxon>
        <taxon>Suillineae</taxon>
        <taxon>Suillaceae</taxon>
        <taxon>Suillus</taxon>
    </lineage>
</organism>
<evidence type="ECO:0000313" key="3">
    <source>
        <dbReference type="Proteomes" id="UP000823399"/>
    </source>
</evidence>
<comment type="caution">
    <text evidence="2">The sequence shown here is derived from an EMBL/GenBank/DDBJ whole genome shotgun (WGS) entry which is preliminary data.</text>
</comment>
<dbReference type="AlphaFoldDB" id="A0A9P7F3M6"/>
<dbReference type="EMBL" id="JABBWM010000041">
    <property type="protein sequence ID" value="KAG2104348.1"/>
    <property type="molecule type" value="Genomic_DNA"/>
</dbReference>
<dbReference type="RefSeq" id="XP_041290853.1">
    <property type="nucleotide sequence ID" value="XM_041432975.1"/>
</dbReference>
<proteinExistence type="predicted"/>
<feature type="compositionally biased region" description="Polar residues" evidence="1">
    <location>
        <begin position="26"/>
        <end position="36"/>
    </location>
</feature>
<dbReference type="Proteomes" id="UP000823399">
    <property type="component" value="Unassembled WGS sequence"/>
</dbReference>
<keyword evidence="3" id="KW-1185">Reference proteome</keyword>
<dbReference type="GeneID" id="64695234"/>
<evidence type="ECO:0000313" key="2">
    <source>
        <dbReference type="EMBL" id="KAG2104348.1"/>
    </source>
</evidence>
<name>A0A9P7F3M6_9AGAM</name>
<sequence>MKVLPSPDSTEPDPSASPPHRSAASLTQESRITPINTCDHPPISFSPCLKHALPNSADLLEPTSDHHSNSTPFLLQLDGWIMGPKHELLFWVPPGAASRRLFYSPDIAIVIPRGGVELDLSRMAHGTRWSNCRGAST</sequence>
<dbReference type="OrthoDB" id="2615105at2759"/>
<feature type="region of interest" description="Disordered" evidence="1">
    <location>
        <begin position="1"/>
        <end position="38"/>
    </location>
</feature>
<protein>
    <submittedName>
        <fullName evidence="2">Uncharacterized protein</fullName>
    </submittedName>
</protein>
<feature type="compositionally biased region" description="Low complexity" evidence="1">
    <location>
        <begin position="12"/>
        <end position="25"/>
    </location>
</feature>
<accession>A0A9P7F3M6</accession>